<name>A0A5Q2TJX6_9BACI</name>
<feature type="transmembrane region" description="Helical" evidence="1">
    <location>
        <begin position="28"/>
        <end position="45"/>
    </location>
</feature>
<dbReference type="EMBL" id="CP045915">
    <property type="protein sequence ID" value="QGH35239.1"/>
    <property type="molecule type" value="Genomic_DNA"/>
</dbReference>
<reference evidence="2 3" key="1">
    <citation type="submission" date="2019-11" db="EMBL/GenBank/DDBJ databases">
        <title>Gracilibacillus salitolerans sp. nov., a moderate halophile isolated from a saline soil in northwest China.</title>
        <authorList>
            <person name="Gan L."/>
        </authorList>
    </citation>
    <scope>NUCLEOTIDE SEQUENCE [LARGE SCALE GENOMIC DNA]</scope>
    <source>
        <strain evidence="2 3">SCU50</strain>
    </source>
</reference>
<protein>
    <submittedName>
        <fullName evidence="2">Uncharacterized protein</fullName>
    </submittedName>
</protein>
<accession>A0A5Q2TJX6</accession>
<organism evidence="2 3">
    <name type="scientific">Gracilibacillus salitolerans</name>
    <dbReference type="NCBI Taxonomy" id="2663022"/>
    <lineage>
        <taxon>Bacteria</taxon>
        <taxon>Bacillati</taxon>
        <taxon>Bacillota</taxon>
        <taxon>Bacilli</taxon>
        <taxon>Bacillales</taxon>
        <taxon>Bacillaceae</taxon>
        <taxon>Gracilibacillus</taxon>
    </lineage>
</organism>
<evidence type="ECO:0000313" key="3">
    <source>
        <dbReference type="Proteomes" id="UP000339690"/>
    </source>
</evidence>
<gene>
    <name evidence="2" type="ORF">GI584_14805</name>
</gene>
<dbReference type="AlphaFoldDB" id="A0A5Q2TJX6"/>
<keyword evidence="3" id="KW-1185">Reference proteome</keyword>
<dbReference type="RefSeq" id="WP_153791694.1">
    <property type="nucleotide sequence ID" value="NZ_CP045915.1"/>
</dbReference>
<evidence type="ECO:0000256" key="1">
    <source>
        <dbReference type="SAM" id="Phobius"/>
    </source>
</evidence>
<keyword evidence="1" id="KW-0472">Membrane</keyword>
<proteinExistence type="predicted"/>
<keyword evidence="1" id="KW-1133">Transmembrane helix</keyword>
<dbReference type="Proteomes" id="UP000339690">
    <property type="component" value="Chromosome"/>
</dbReference>
<dbReference type="KEGG" id="grc:GI584_14805"/>
<evidence type="ECO:0000313" key="2">
    <source>
        <dbReference type="EMBL" id="QGH35239.1"/>
    </source>
</evidence>
<keyword evidence="1" id="KW-0812">Transmembrane</keyword>
<sequence length="120" mass="14018">MLAIVITGIITFFNLLNSDSIKLVVAIILQVLLVVFGIFRVIYYYNLPEKVYVRLEDNSMFMYKPNLQKKQIELTNINRVVEMKDMILLILKSGKEEQIHKAWLTDEDILLLKKELNSIS</sequence>